<dbReference type="InterPro" id="IPR050336">
    <property type="entry name" value="Chromosome_partition/occlusion"/>
</dbReference>
<dbReference type="InterPro" id="IPR017819">
    <property type="entry name" value="Plasmid_partition_RepB"/>
</dbReference>
<dbReference type="EMBL" id="VZPE01000011">
    <property type="protein sequence ID" value="KAB0567275.1"/>
    <property type="molecule type" value="Genomic_DNA"/>
</dbReference>
<dbReference type="NCBIfam" id="TIGR00180">
    <property type="entry name" value="parB_part"/>
    <property type="match status" value="1"/>
</dbReference>
<evidence type="ECO:0000256" key="2">
    <source>
        <dbReference type="SAM" id="MobiDB-lite"/>
    </source>
</evidence>
<evidence type="ECO:0000259" key="3">
    <source>
        <dbReference type="SMART" id="SM00470"/>
    </source>
</evidence>
<feature type="region of interest" description="Disordered" evidence="2">
    <location>
        <begin position="16"/>
        <end position="35"/>
    </location>
</feature>
<dbReference type="GO" id="GO:0005694">
    <property type="term" value="C:chromosome"/>
    <property type="evidence" value="ECO:0007669"/>
    <property type="project" value="TreeGrafter"/>
</dbReference>
<accession>A0A643EUY7</accession>
<dbReference type="SUPFAM" id="SSF110849">
    <property type="entry name" value="ParB/Sulfiredoxin"/>
    <property type="match status" value="1"/>
</dbReference>
<organism evidence="4">
    <name type="scientific">Brucella pituitosa</name>
    <dbReference type="NCBI Taxonomy" id="571256"/>
    <lineage>
        <taxon>Bacteria</taxon>
        <taxon>Pseudomonadati</taxon>
        <taxon>Pseudomonadota</taxon>
        <taxon>Alphaproteobacteria</taxon>
        <taxon>Hyphomicrobiales</taxon>
        <taxon>Brucellaceae</taxon>
        <taxon>Brucella/Ochrobactrum group</taxon>
        <taxon>Brucella</taxon>
    </lineage>
</organism>
<dbReference type="InterPro" id="IPR036086">
    <property type="entry name" value="ParB/Sulfiredoxin_sf"/>
</dbReference>
<dbReference type="InterPro" id="IPR011111">
    <property type="entry name" value="Plasmid_RepB"/>
</dbReference>
<dbReference type="PANTHER" id="PTHR33375:SF1">
    <property type="entry name" value="CHROMOSOME-PARTITIONING PROTEIN PARB-RELATED"/>
    <property type="match status" value="1"/>
</dbReference>
<dbReference type="SMART" id="SM00470">
    <property type="entry name" value="ParB"/>
    <property type="match status" value="1"/>
</dbReference>
<dbReference type="Pfam" id="PF02195">
    <property type="entry name" value="ParB_N"/>
    <property type="match status" value="1"/>
</dbReference>
<dbReference type="InterPro" id="IPR004437">
    <property type="entry name" value="ParB/RepB/Spo0J"/>
</dbReference>
<sequence>MSKRRDALKDFLSPIKQDAEFSAENSPRRPQVTSGALQSMNDAISGLSHEADTLREALSNGSAIVELDANTIESSFVSDRLQDHNSEDFNGLLESIRENGQAVPVLVRSHPLKAGHYQLAYGHRRVAALKQLGLKVKAFVRELSDDDLVIAQGSENLERKDLSFIEKVFFAKRLEDRGTSRAVIMATFGTRSKGVLSEMIALANQLPIDIVEKIGTAPGIGRPRWESFSSILSPAAIERVRALIETEAFAEKSSSDRFDAAFAVAKEPRQKQDKDLTSWQSQDHKVEIVSRPKTKSLTLEFSSAEGKAFGDWISRNFERLHSEYCESSRSTGD</sequence>
<evidence type="ECO:0000256" key="1">
    <source>
        <dbReference type="ARBA" id="ARBA00006295"/>
    </source>
</evidence>
<dbReference type="GO" id="GO:0003677">
    <property type="term" value="F:DNA binding"/>
    <property type="evidence" value="ECO:0007669"/>
    <property type="project" value="InterPro"/>
</dbReference>
<dbReference type="RefSeq" id="WP_128095048.1">
    <property type="nucleotide sequence ID" value="NZ_JBHEEN010000013.1"/>
</dbReference>
<dbReference type="SUPFAM" id="SSF109709">
    <property type="entry name" value="KorB DNA-binding domain-like"/>
    <property type="match status" value="1"/>
</dbReference>
<dbReference type="PANTHER" id="PTHR33375">
    <property type="entry name" value="CHROMOSOME-PARTITIONING PROTEIN PARB-RELATED"/>
    <property type="match status" value="1"/>
</dbReference>
<dbReference type="CDD" id="cd16405">
    <property type="entry name" value="RepB_like_N"/>
    <property type="match status" value="1"/>
</dbReference>
<dbReference type="InterPro" id="IPR037972">
    <property type="entry name" value="RepB_N"/>
</dbReference>
<name>A0A643EUY7_9HYPH</name>
<protein>
    <submittedName>
        <fullName evidence="4">Plasmid partitioning protein RepB</fullName>
    </submittedName>
</protein>
<gene>
    <name evidence="4" type="primary">repB</name>
    <name evidence="4" type="ORF">F7Q93_20860</name>
</gene>
<dbReference type="InterPro" id="IPR003115">
    <property type="entry name" value="ParB_N"/>
</dbReference>
<dbReference type="AlphaFoldDB" id="A0A643EUY7"/>
<comment type="similarity">
    <text evidence="1">Belongs to the ParB family.</text>
</comment>
<evidence type="ECO:0000313" key="4">
    <source>
        <dbReference type="EMBL" id="KAB0567275.1"/>
    </source>
</evidence>
<dbReference type="GO" id="GO:0007059">
    <property type="term" value="P:chromosome segregation"/>
    <property type="evidence" value="ECO:0007669"/>
    <property type="project" value="TreeGrafter"/>
</dbReference>
<dbReference type="Pfam" id="PF07506">
    <property type="entry name" value="RepB"/>
    <property type="match status" value="1"/>
</dbReference>
<proteinExistence type="inferred from homology"/>
<dbReference type="Gene3D" id="3.90.1530.30">
    <property type="match status" value="1"/>
</dbReference>
<reference evidence="4" key="1">
    <citation type="submission" date="2019-09" db="EMBL/GenBank/DDBJ databases">
        <title>Draft genome sequences of 48 bacterial type strains from the CCUG.</title>
        <authorList>
            <person name="Tunovic T."/>
            <person name="Pineiro-Iglesias B."/>
            <person name="Unosson C."/>
            <person name="Inganas E."/>
            <person name="Ohlen M."/>
            <person name="Cardew S."/>
            <person name="Jensie-Markopoulos S."/>
            <person name="Salva-Serra F."/>
            <person name="Jaen-Luchoro D."/>
            <person name="Karlsson R."/>
            <person name="Svensson-Stadler L."/>
            <person name="Chun J."/>
            <person name="Moore E."/>
        </authorList>
    </citation>
    <scope>NUCLEOTIDE SEQUENCE</scope>
    <source>
        <strain evidence="4">CCUG 50899</strain>
    </source>
</reference>
<dbReference type="Gene3D" id="1.10.10.2830">
    <property type="match status" value="1"/>
</dbReference>
<feature type="domain" description="ParB-like N-terminal" evidence="3">
    <location>
        <begin position="65"/>
        <end position="157"/>
    </location>
</feature>
<comment type="caution">
    <text evidence="4">The sequence shown here is derived from an EMBL/GenBank/DDBJ whole genome shotgun (WGS) entry which is preliminary data.</text>
</comment>
<dbReference type="NCBIfam" id="TIGR03454">
    <property type="entry name" value="partition_RepB"/>
    <property type="match status" value="1"/>
</dbReference>